<name>A0A2V2ZHS1_9BACI</name>
<dbReference type="GO" id="GO:0005524">
    <property type="term" value="F:ATP binding"/>
    <property type="evidence" value="ECO:0007669"/>
    <property type="project" value="UniProtKB-KW"/>
</dbReference>
<evidence type="ECO:0000259" key="12">
    <source>
        <dbReference type="PROSITE" id="PS50112"/>
    </source>
</evidence>
<evidence type="ECO:0000313" key="14">
    <source>
        <dbReference type="Proteomes" id="UP000247150"/>
    </source>
</evidence>
<dbReference type="InterPro" id="IPR036097">
    <property type="entry name" value="HisK_dim/P_sf"/>
</dbReference>
<dbReference type="FunFam" id="1.10.287.130:FF:000040">
    <property type="entry name" value="PAS domain-containing sensor histidine kinase"/>
    <property type="match status" value="1"/>
</dbReference>
<dbReference type="AlphaFoldDB" id="A0A2V2ZHS1"/>
<keyword evidence="6 13" id="KW-0418">Kinase</keyword>
<dbReference type="EC" id="2.7.13.3" evidence="2"/>
<keyword evidence="8" id="KW-0749">Sporulation</keyword>
<dbReference type="SMART" id="SM00091">
    <property type="entry name" value="PAS"/>
    <property type="match status" value="3"/>
</dbReference>
<evidence type="ECO:0000256" key="9">
    <source>
        <dbReference type="ARBA" id="ARBA00023012"/>
    </source>
</evidence>
<dbReference type="PANTHER" id="PTHR43065:SF34">
    <property type="entry name" value="SPORULATION KINASE A"/>
    <property type="match status" value="1"/>
</dbReference>
<dbReference type="PANTHER" id="PTHR43065">
    <property type="entry name" value="SENSOR HISTIDINE KINASE"/>
    <property type="match status" value="1"/>
</dbReference>
<dbReference type="InterPro" id="IPR036890">
    <property type="entry name" value="HATPase_C_sf"/>
</dbReference>
<feature type="coiled-coil region" evidence="10">
    <location>
        <begin position="1"/>
        <end position="28"/>
    </location>
</feature>
<evidence type="ECO:0000313" key="13">
    <source>
        <dbReference type="EMBL" id="PWW19495.1"/>
    </source>
</evidence>
<dbReference type="InterPro" id="IPR005467">
    <property type="entry name" value="His_kinase_dom"/>
</dbReference>
<dbReference type="Gene3D" id="3.30.565.10">
    <property type="entry name" value="Histidine kinase-like ATPase, C-terminal domain"/>
    <property type="match status" value="1"/>
</dbReference>
<dbReference type="Pfam" id="PF13426">
    <property type="entry name" value="PAS_9"/>
    <property type="match status" value="3"/>
</dbReference>
<evidence type="ECO:0000256" key="1">
    <source>
        <dbReference type="ARBA" id="ARBA00000085"/>
    </source>
</evidence>
<dbReference type="InterPro" id="IPR000014">
    <property type="entry name" value="PAS"/>
</dbReference>
<dbReference type="InterPro" id="IPR003661">
    <property type="entry name" value="HisK_dim/P_dom"/>
</dbReference>
<reference evidence="13 14" key="1">
    <citation type="submission" date="2018-05" db="EMBL/GenBank/DDBJ databases">
        <title>Freshwater and sediment microbial communities from various areas in North America, analyzing microbe dynamics in response to fracking.</title>
        <authorList>
            <person name="Lamendella R."/>
        </authorList>
    </citation>
    <scope>NUCLEOTIDE SEQUENCE [LARGE SCALE GENOMIC DNA]</scope>
    <source>
        <strain evidence="13 14">15_TX</strain>
    </source>
</reference>
<evidence type="ECO:0000256" key="10">
    <source>
        <dbReference type="SAM" id="Coils"/>
    </source>
</evidence>
<evidence type="ECO:0000256" key="4">
    <source>
        <dbReference type="ARBA" id="ARBA00022679"/>
    </source>
</evidence>
<dbReference type="NCBIfam" id="TIGR00229">
    <property type="entry name" value="sensory_box"/>
    <property type="match status" value="3"/>
</dbReference>
<evidence type="ECO:0000256" key="7">
    <source>
        <dbReference type="ARBA" id="ARBA00022840"/>
    </source>
</evidence>
<keyword evidence="3" id="KW-0597">Phosphoprotein</keyword>
<evidence type="ECO:0000256" key="5">
    <source>
        <dbReference type="ARBA" id="ARBA00022741"/>
    </source>
</evidence>
<evidence type="ECO:0000256" key="3">
    <source>
        <dbReference type="ARBA" id="ARBA00022553"/>
    </source>
</evidence>
<dbReference type="Gene3D" id="1.10.287.130">
    <property type="match status" value="1"/>
</dbReference>
<evidence type="ECO:0000256" key="2">
    <source>
        <dbReference type="ARBA" id="ARBA00012438"/>
    </source>
</evidence>
<dbReference type="Pfam" id="PF00512">
    <property type="entry name" value="HisKA"/>
    <property type="match status" value="1"/>
</dbReference>
<dbReference type="InterPro" id="IPR035965">
    <property type="entry name" value="PAS-like_dom_sf"/>
</dbReference>
<gene>
    <name evidence="13" type="ORF">DFO73_12066</name>
</gene>
<dbReference type="OrthoDB" id="9815750at2"/>
<dbReference type="PROSITE" id="PS50109">
    <property type="entry name" value="HIS_KIN"/>
    <property type="match status" value="1"/>
</dbReference>
<dbReference type="PROSITE" id="PS50112">
    <property type="entry name" value="PAS"/>
    <property type="match status" value="2"/>
</dbReference>
<dbReference type="InterPro" id="IPR004358">
    <property type="entry name" value="Sig_transdc_His_kin-like_C"/>
</dbReference>
<evidence type="ECO:0000256" key="8">
    <source>
        <dbReference type="ARBA" id="ARBA00022969"/>
    </source>
</evidence>
<keyword evidence="9" id="KW-0902">Two-component regulatory system</keyword>
<feature type="domain" description="PAS" evidence="12">
    <location>
        <begin position="31"/>
        <end position="78"/>
    </location>
</feature>
<comment type="catalytic activity">
    <reaction evidence="1">
        <text>ATP + protein L-histidine = ADP + protein N-phospho-L-histidine.</text>
        <dbReference type="EC" id="2.7.13.3"/>
    </reaction>
</comment>
<keyword evidence="4" id="KW-0808">Transferase</keyword>
<dbReference type="EMBL" id="QGTW01000020">
    <property type="protein sequence ID" value="PWW19495.1"/>
    <property type="molecule type" value="Genomic_DNA"/>
</dbReference>
<dbReference type="CDD" id="cd00130">
    <property type="entry name" value="PAS"/>
    <property type="match status" value="3"/>
</dbReference>
<dbReference type="InterPro" id="IPR003594">
    <property type="entry name" value="HATPase_dom"/>
</dbReference>
<accession>A0A2V2ZHS1</accession>
<dbReference type="GO" id="GO:0030435">
    <property type="term" value="P:sporulation resulting in formation of a cellular spore"/>
    <property type="evidence" value="ECO:0007669"/>
    <property type="project" value="UniProtKB-KW"/>
</dbReference>
<dbReference type="Proteomes" id="UP000247150">
    <property type="component" value="Unassembled WGS sequence"/>
</dbReference>
<dbReference type="RefSeq" id="WP_110067502.1">
    <property type="nucleotide sequence ID" value="NZ_QGTW01000020.1"/>
</dbReference>
<dbReference type="CDD" id="cd00082">
    <property type="entry name" value="HisKA"/>
    <property type="match status" value="1"/>
</dbReference>
<organism evidence="13 14">
    <name type="scientific">Cytobacillus oceanisediminis</name>
    <dbReference type="NCBI Taxonomy" id="665099"/>
    <lineage>
        <taxon>Bacteria</taxon>
        <taxon>Bacillati</taxon>
        <taxon>Bacillota</taxon>
        <taxon>Bacilli</taxon>
        <taxon>Bacillales</taxon>
        <taxon>Bacillaceae</taxon>
        <taxon>Cytobacillus</taxon>
    </lineage>
</organism>
<dbReference type="SUPFAM" id="SSF55785">
    <property type="entry name" value="PYP-like sensor domain (PAS domain)"/>
    <property type="match status" value="3"/>
</dbReference>
<dbReference type="GO" id="GO:0000155">
    <property type="term" value="F:phosphorelay sensor kinase activity"/>
    <property type="evidence" value="ECO:0007669"/>
    <property type="project" value="InterPro"/>
</dbReference>
<dbReference type="SMART" id="SM00388">
    <property type="entry name" value="HisKA"/>
    <property type="match status" value="1"/>
</dbReference>
<dbReference type="SUPFAM" id="SSF47384">
    <property type="entry name" value="Homodimeric domain of signal transducing histidine kinase"/>
    <property type="match status" value="1"/>
</dbReference>
<evidence type="ECO:0000259" key="11">
    <source>
        <dbReference type="PROSITE" id="PS50109"/>
    </source>
</evidence>
<evidence type="ECO:0000256" key="6">
    <source>
        <dbReference type="ARBA" id="ARBA00022777"/>
    </source>
</evidence>
<dbReference type="PRINTS" id="PR00344">
    <property type="entry name" value="BCTRLSENSOR"/>
</dbReference>
<dbReference type="Pfam" id="PF02518">
    <property type="entry name" value="HATPase_c"/>
    <property type="match status" value="1"/>
</dbReference>
<dbReference type="SUPFAM" id="SSF55874">
    <property type="entry name" value="ATPase domain of HSP90 chaperone/DNA topoisomerase II/histidine kinase"/>
    <property type="match status" value="1"/>
</dbReference>
<proteinExistence type="predicted"/>
<feature type="domain" description="Histidine kinase" evidence="11">
    <location>
        <begin position="406"/>
        <end position="612"/>
    </location>
</feature>
<keyword evidence="7" id="KW-0067">ATP-binding</keyword>
<keyword evidence="10" id="KW-0175">Coiled coil</keyword>
<protein>
    <recommendedName>
        <fullName evidence="2">histidine kinase</fullName>
        <ecNumber evidence="2">2.7.13.3</ecNumber>
    </recommendedName>
</protein>
<comment type="caution">
    <text evidence="13">The sequence shown here is derived from an EMBL/GenBank/DDBJ whole genome shotgun (WGS) entry which is preliminary data.</text>
</comment>
<feature type="domain" description="PAS" evidence="12">
    <location>
        <begin position="271"/>
        <end position="315"/>
    </location>
</feature>
<keyword evidence="5" id="KW-0547">Nucleotide-binding</keyword>
<sequence>MVIMNQEIKQLYAKIESLEKENKALAESSGEDAPSKNIFARSKDGILIFDHTDKIIEVNPSFCKIINLDKTELIGRHLGDIVPVNKQFKLDKQRELLKMKDSVRGILPIHSGKKIVEFDFTTSKLNESGHYMCVLRDVTDKRLLEKKVKKNEELYTDLFIEALDGIIFWRGRGKIIDANESACRIFECTHDELLQKRLDDFVYEKNKRYKRIVKNLFDKGGIRDELFFLMPNGQIKSLEFTVKLNSVEGYHMTIFRNVSERHRMEKELRESELKFRRIFEGALEGILLWNDQFQIVDVNQSGQRLLQMSKEELIGVSLHSILNDCNITDDELKQQIYSIQNDGQSDGSLSITLKSGRKKYFEFSNKQNVFSNLSMTTFKDITEKLEMEEQLRKSDTLNVIGELAAGIAHEIRNPMTALKGFIQLLEDSIEEDHSMYFNVITTELSRIDSIINEFLILAKPQAVKFVQKDIAQIMKETVDLLSAQAVLHNVQFRTYYEKDLPLVFCEPNQMKKVFINIIKNAIEVMPKGGYITVSLQACRDNKIKVSIRDEGSGIPGHKIKKLGEPFYTTKERGTGLGLMVTYKIIEEHKGTIEVESKLGKGTVFHIYLPYIKKAGEQ</sequence>
<dbReference type="Gene3D" id="3.30.450.20">
    <property type="entry name" value="PAS domain"/>
    <property type="match status" value="3"/>
</dbReference>
<dbReference type="SMART" id="SM00387">
    <property type="entry name" value="HATPase_c"/>
    <property type="match status" value="1"/>
</dbReference>